<dbReference type="Gene3D" id="3.40.50.40">
    <property type="match status" value="1"/>
</dbReference>
<evidence type="ECO:0000256" key="1">
    <source>
        <dbReference type="ARBA" id="ARBA00012920"/>
    </source>
</evidence>
<dbReference type="OrthoDB" id="542841at2759"/>
<evidence type="ECO:0000259" key="10">
    <source>
        <dbReference type="Pfam" id="PF17763"/>
    </source>
</evidence>
<gene>
    <name evidence="11" type="ORF">EX895_006193</name>
</gene>
<dbReference type="InterPro" id="IPR006034">
    <property type="entry name" value="Asparaginase/glutaminase-like"/>
</dbReference>
<dbReference type="Pfam" id="PF17763">
    <property type="entry name" value="Asparaginase_C"/>
    <property type="match status" value="1"/>
</dbReference>
<dbReference type="GO" id="GO:0004067">
    <property type="term" value="F:asparaginase activity"/>
    <property type="evidence" value="ECO:0007669"/>
    <property type="project" value="UniProtKB-UniRule"/>
</dbReference>
<dbReference type="Pfam" id="PF12796">
    <property type="entry name" value="Ank_2"/>
    <property type="match status" value="1"/>
</dbReference>
<dbReference type="SFLD" id="SFLDS00057">
    <property type="entry name" value="Glutaminase/Asparaginase"/>
    <property type="match status" value="1"/>
</dbReference>
<dbReference type="Pfam" id="PF00710">
    <property type="entry name" value="Asparaginase"/>
    <property type="match status" value="1"/>
</dbReference>
<dbReference type="PANTHER" id="PTHR11707:SF28">
    <property type="entry name" value="60 KDA LYSOPHOSPHOLIPASE"/>
    <property type="match status" value="1"/>
</dbReference>
<dbReference type="PIRSF" id="PIRSF500176">
    <property type="entry name" value="L_ASNase"/>
    <property type="match status" value="1"/>
</dbReference>
<keyword evidence="4 6" id="KW-0040">ANK repeat</keyword>
<evidence type="ECO:0000256" key="6">
    <source>
        <dbReference type="PROSITE-ProRule" id="PRU00023"/>
    </source>
</evidence>
<dbReference type="CDD" id="cd08963">
    <property type="entry name" value="L-asparaginase_I"/>
    <property type="match status" value="1"/>
</dbReference>
<dbReference type="PROSITE" id="PS50088">
    <property type="entry name" value="ANK_REPEAT"/>
    <property type="match status" value="2"/>
</dbReference>
<evidence type="ECO:0000313" key="12">
    <source>
        <dbReference type="Proteomes" id="UP000306050"/>
    </source>
</evidence>
<dbReference type="PIRSF" id="PIRSF001220">
    <property type="entry name" value="L-ASNase_gatD"/>
    <property type="match status" value="1"/>
</dbReference>
<dbReference type="FunFam" id="3.40.50.1170:FF:000003">
    <property type="entry name" value="60 kDa lysophospholipase"/>
    <property type="match status" value="1"/>
</dbReference>
<dbReference type="InterPro" id="IPR027475">
    <property type="entry name" value="Asparaginase/glutaminase_AS2"/>
</dbReference>
<feature type="domain" description="L-asparaginase N-terminal" evidence="9">
    <location>
        <begin position="214"/>
        <end position="355"/>
    </location>
</feature>
<dbReference type="RefSeq" id="XP_029737098.1">
    <property type="nucleotide sequence ID" value="XM_029886785.1"/>
</dbReference>
<keyword evidence="2" id="KW-0677">Repeat</keyword>
<dbReference type="KEGG" id="sgra:EX895_006193"/>
<name>A0A4U7KM55_9BASI</name>
<dbReference type="AlphaFoldDB" id="A0A4U7KM55"/>
<feature type="region of interest" description="Disordered" evidence="8">
    <location>
        <begin position="536"/>
        <end position="559"/>
    </location>
</feature>
<dbReference type="Gene3D" id="1.25.40.20">
    <property type="entry name" value="Ankyrin repeat-containing domain"/>
    <property type="match status" value="1"/>
</dbReference>
<feature type="compositionally biased region" description="Polar residues" evidence="8">
    <location>
        <begin position="496"/>
        <end position="508"/>
    </location>
</feature>
<evidence type="ECO:0000256" key="2">
    <source>
        <dbReference type="ARBA" id="ARBA00022737"/>
    </source>
</evidence>
<dbReference type="SUPFAM" id="SSF48403">
    <property type="entry name" value="Ankyrin repeat"/>
    <property type="match status" value="1"/>
</dbReference>
<comment type="similarity">
    <text evidence="5">In the N-terminal section; belongs to the asparaginase 1 family.</text>
</comment>
<feature type="region of interest" description="Disordered" evidence="8">
    <location>
        <begin position="101"/>
        <end position="184"/>
    </location>
</feature>
<sequence length="765" mass="81694">MSSSGEALVLCLYAGGTIGMVRKDASSGFAPYPSFLTETFRSQSRFHDPHGDSIFSWSDSVDRYKAWSEIFTRPGSGASTPAKGANSLPTEHDLASAVAEKTVKLDVNGSSLPNKKRKSEHDSINTPLTPSTQTHVDHLYPDTTSRSPSGATPAGAPPFGHPVLVRSSAPKGTSTHHAHSSTFSADGKHLELQLPTLITPRGGANGKRVRYAVLEYDPLLDSSEMDIPDWIRLATDISLNYQNFDAFIVLHGTDTMAYTASALSMLLENLGKSVIVTGAQVPLSELRNDAIENVLGALMLAGSYIIPEVGLYFASTLYRGNRTSKVSNNALAAFDSPNMAPLARVGINIEVAWNLVERSRSVQSFRAHNRMSPNVALLRLFPGLPTSTVKNFLSPPLQGVVLESYGAGNAPSRQDLLDVFKEASDRGCVIVNITQCIQGEVSAIYAVGKKLEAVGVVAGGDMTPECALAKLSYLLAKELEPAEIRELMGRPLRGELTSTRGGSATVPQERTPAGAGPIKADVKTLLAHILQNPHKVQTSTLASPGKKQRTGGTQADVDWSSTHGLSSAAGWDSSSHEVSAASLAVLPYLIYEAASKNELALLQWHLYALNQLETVPTISIDEEHFHPSTLNPSASSNATGDSASTSHMVGSENIAEPDSTTPLEKLQPLHVASAKGFTGVVEQLLQAGCSVHARHVASGHSPLFLACKNGKLNTAKLLRDAGAHLKEDEVALARFLVSKEEERGEQASETNEYRTIWEVAGVTFA</sequence>
<reference evidence="11 12" key="1">
    <citation type="submission" date="2019-05" db="EMBL/GenBank/DDBJ databases">
        <title>Sporisorium graminicola CBS 10092 draft sequencing and annotation.</title>
        <authorList>
            <person name="Solano-Gonzalez S."/>
            <person name="Caddick M.X."/>
            <person name="Darby A."/>
        </authorList>
    </citation>
    <scope>NUCLEOTIDE SEQUENCE [LARGE SCALE GENOMIC DNA]</scope>
    <source>
        <strain evidence="11 12">CBS 10092</strain>
    </source>
</reference>
<dbReference type="InterPro" id="IPR027473">
    <property type="entry name" value="L-asparaginase_C"/>
</dbReference>
<dbReference type="PRINTS" id="PR00139">
    <property type="entry name" value="ASNGLNASE"/>
</dbReference>
<dbReference type="PROSITE" id="PS51732">
    <property type="entry name" value="ASN_GLN_ASE_3"/>
    <property type="match status" value="1"/>
</dbReference>
<proteinExistence type="inferred from homology"/>
<dbReference type="EC" id="3.5.1.1" evidence="1"/>
<dbReference type="SMART" id="SM00870">
    <property type="entry name" value="Asparaginase"/>
    <property type="match status" value="1"/>
</dbReference>
<dbReference type="Gene3D" id="3.40.50.1170">
    <property type="entry name" value="L-asparaginase, N-terminal domain"/>
    <property type="match status" value="1"/>
</dbReference>
<evidence type="ECO:0000256" key="5">
    <source>
        <dbReference type="ARBA" id="ARBA00061199"/>
    </source>
</evidence>
<organism evidence="11 12">
    <name type="scientific">Sporisorium graminicola</name>
    <dbReference type="NCBI Taxonomy" id="280036"/>
    <lineage>
        <taxon>Eukaryota</taxon>
        <taxon>Fungi</taxon>
        <taxon>Dikarya</taxon>
        <taxon>Basidiomycota</taxon>
        <taxon>Ustilaginomycotina</taxon>
        <taxon>Ustilaginomycetes</taxon>
        <taxon>Ustilaginales</taxon>
        <taxon>Ustilaginaceae</taxon>
        <taxon>Sporisorium</taxon>
    </lineage>
</organism>
<evidence type="ECO:0000256" key="3">
    <source>
        <dbReference type="ARBA" id="ARBA00022801"/>
    </source>
</evidence>
<dbReference type="GeneID" id="40729088"/>
<dbReference type="GO" id="GO:0009066">
    <property type="term" value="P:aspartate family amino acid metabolic process"/>
    <property type="evidence" value="ECO:0007669"/>
    <property type="project" value="UniProtKB-ARBA"/>
</dbReference>
<dbReference type="EMBL" id="SRRM01000021">
    <property type="protein sequence ID" value="TKY85113.1"/>
    <property type="molecule type" value="Genomic_DNA"/>
</dbReference>
<dbReference type="InterPro" id="IPR041725">
    <property type="entry name" value="L-asparaginase_I"/>
</dbReference>
<evidence type="ECO:0000256" key="4">
    <source>
        <dbReference type="ARBA" id="ARBA00023043"/>
    </source>
</evidence>
<dbReference type="PANTHER" id="PTHR11707">
    <property type="entry name" value="L-ASPARAGINASE"/>
    <property type="match status" value="1"/>
</dbReference>
<dbReference type="PROSITE" id="PS00917">
    <property type="entry name" value="ASN_GLN_ASE_2"/>
    <property type="match status" value="1"/>
</dbReference>
<evidence type="ECO:0000256" key="8">
    <source>
        <dbReference type="SAM" id="MobiDB-lite"/>
    </source>
</evidence>
<feature type="domain" description="Asparaginase/glutaminase C-terminal" evidence="10">
    <location>
        <begin position="374"/>
        <end position="488"/>
    </location>
</feature>
<dbReference type="InterPro" id="IPR002110">
    <property type="entry name" value="Ankyrin_rpt"/>
</dbReference>
<dbReference type="Proteomes" id="UP000306050">
    <property type="component" value="Chromosome SGRAM_8"/>
</dbReference>
<dbReference type="SUPFAM" id="SSF53774">
    <property type="entry name" value="Glutaminase/Asparaginase"/>
    <property type="match status" value="1"/>
</dbReference>
<accession>A0A4U7KM55</accession>
<dbReference type="FunFam" id="3.40.50.40:FF:000001">
    <property type="entry name" value="L-asparaginase 1"/>
    <property type="match status" value="1"/>
</dbReference>
<evidence type="ECO:0000256" key="7">
    <source>
        <dbReference type="PROSITE-ProRule" id="PRU10100"/>
    </source>
</evidence>
<feature type="compositionally biased region" description="Low complexity" evidence="8">
    <location>
        <begin position="145"/>
        <end position="154"/>
    </location>
</feature>
<keyword evidence="12" id="KW-1185">Reference proteome</keyword>
<dbReference type="InterPro" id="IPR040919">
    <property type="entry name" value="Asparaginase_C"/>
</dbReference>
<dbReference type="InterPro" id="IPR037152">
    <property type="entry name" value="L-asparaginase_N_sf"/>
</dbReference>
<feature type="repeat" description="ANK" evidence="6">
    <location>
        <begin position="664"/>
        <end position="696"/>
    </location>
</feature>
<dbReference type="InterPro" id="IPR036770">
    <property type="entry name" value="Ankyrin_rpt-contain_sf"/>
</dbReference>
<protein>
    <recommendedName>
        <fullName evidence="1">asparaginase</fullName>
        <ecNumber evidence="1">3.5.1.1</ecNumber>
    </recommendedName>
</protein>
<evidence type="ECO:0000259" key="9">
    <source>
        <dbReference type="Pfam" id="PF00710"/>
    </source>
</evidence>
<dbReference type="SMART" id="SM00248">
    <property type="entry name" value="ANK"/>
    <property type="match status" value="2"/>
</dbReference>
<dbReference type="InterPro" id="IPR027474">
    <property type="entry name" value="L-asparaginase_N"/>
</dbReference>
<dbReference type="InterPro" id="IPR036152">
    <property type="entry name" value="Asp/glu_Ase-like_sf"/>
</dbReference>
<comment type="caution">
    <text evidence="11">The sequence shown here is derived from an EMBL/GenBank/DDBJ whole genome shotgun (WGS) entry which is preliminary data.</text>
</comment>
<dbReference type="PROSITE" id="PS50297">
    <property type="entry name" value="ANK_REP_REGION"/>
    <property type="match status" value="2"/>
</dbReference>
<feature type="compositionally biased region" description="Polar residues" evidence="8">
    <location>
        <begin position="124"/>
        <end position="134"/>
    </location>
</feature>
<keyword evidence="3" id="KW-0378">Hydrolase</keyword>
<evidence type="ECO:0000313" key="11">
    <source>
        <dbReference type="EMBL" id="TKY85113.1"/>
    </source>
</evidence>
<feature type="active site" evidence="7">
    <location>
        <position position="253"/>
    </location>
</feature>
<feature type="region of interest" description="Disordered" evidence="8">
    <location>
        <begin position="494"/>
        <end position="514"/>
    </location>
</feature>
<feature type="region of interest" description="Disordered" evidence="8">
    <location>
        <begin position="629"/>
        <end position="648"/>
    </location>
</feature>
<feature type="repeat" description="ANK" evidence="6">
    <location>
        <begin position="698"/>
        <end position="730"/>
    </location>
</feature>